<dbReference type="SUPFAM" id="SSF118310">
    <property type="entry name" value="AN1-like Zinc finger"/>
    <property type="match status" value="1"/>
</dbReference>
<dbReference type="AlphaFoldDB" id="A0AAD4T6H1"/>
<reference evidence="8" key="1">
    <citation type="submission" date="2022-04" db="EMBL/GenBank/DDBJ databases">
        <title>A functionally conserved STORR gene fusion in Papaver species that diverged 16.8 million years ago.</title>
        <authorList>
            <person name="Catania T."/>
        </authorList>
    </citation>
    <scope>NUCLEOTIDE SEQUENCE</scope>
    <source>
        <strain evidence="8">S-188037</strain>
    </source>
</reference>
<dbReference type="PROSITE" id="PS51039">
    <property type="entry name" value="ZF_AN1"/>
    <property type="match status" value="1"/>
</dbReference>
<proteinExistence type="predicted"/>
<keyword evidence="4" id="KW-0862">Zinc</keyword>
<evidence type="ECO:0008006" key="10">
    <source>
        <dbReference type="Google" id="ProtNLM"/>
    </source>
</evidence>
<dbReference type="SMART" id="SM00259">
    <property type="entry name" value="ZnF_A20"/>
    <property type="match status" value="1"/>
</dbReference>
<evidence type="ECO:0000313" key="9">
    <source>
        <dbReference type="Proteomes" id="UP001202328"/>
    </source>
</evidence>
<dbReference type="GO" id="GO:0008270">
    <property type="term" value="F:zinc ion binding"/>
    <property type="evidence" value="ECO:0007669"/>
    <property type="project" value="UniProtKB-KW"/>
</dbReference>
<sequence>MSLANNNSSGSGSGSSIPLLCKKGCGFFGSKSTEDMCSKCYKDSQAYEARLTTNDCQVNKPEEDSRVNKATENLSSCASITTDSVVKNNRCSTCNKRVNLMGYGCRCGNFYCSMHRYLEIHACTYDYKSVGRGMIATTNPLVKQDKLMERI</sequence>
<comment type="function">
    <text evidence="1">May be involved in environmental stress response.</text>
</comment>
<accession>A0AAD4T6H1</accession>
<dbReference type="Pfam" id="PF01754">
    <property type="entry name" value="zf-A20"/>
    <property type="match status" value="1"/>
</dbReference>
<keyword evidence="9" id="KW-1185">Reference proteome</keyword>
<dbReference type="PANTHER" id="PTHR10634:SF124">
    <property type="entry name" value="ZINC FINGER A20 AND AN1 DOMAIN-CONTAINING STRESS-ASSOCIATED PROTEIN 8-RELATED"/>
    <property type="match status" value="1"/>
</dbReference>
<dbReference type="PROSITE" id="PS51036">
    <property type="entry name" value="ZF_A20"/>
    <property type="match status" value="1"/>
</dbReference>
<evidence type="ECO:0000256" key="4">
    <source>
        <dbReference type="ARBA" id="ARBA00022833"/>
    </source>
</evidence>
<keyword evidence="2" id="KW-0479">Metal-binding</keyword>
<keyword evidence="3 5" id="KW-0863">Zinc-finger</keyword>
<dbReference type="PANTHER" id="PTHR10634">
    <property type="entry name" value="AN1-TYPE ZINC FINGER PROTEIN"/>
    <property type="match status" value="1"/>
</dbReference>
<feature type="domain" description="AN1-type" evidence="7">
    <location>
        <begin position="85"/>
        <end position="131"/>
    </location>
</feature>
<dbReference type="SUPFAM" id="SSF57716">
    <property type="entry name" value="Glucocorticoid receptor-like (DNA-binding domain)"/>
    <property type="match status" value="1"/>
</dbReference>
<dbReference type="InterPro" id="IPR002653">
    <property type="entry name" value="Znf_A20"/>
</dbReference>
<dbReference type="Proteomes" id="UP001202328">
    <property type="component" value="Unassembled WGS sequence"/>
</dbReference>
<evidence type="ECO:0000259" key="7">
    <source>
        <dbReference type="PROSITE" id="PS51039"/>
    </source>
</evidence>
<evidence type="ECO:0000256" key="2">
    <source>
        <dbReference type="ARBA" id="ARBA00022723"/>
    </source>
</evidence>
<dbReference type="Gene3D" id="4.10.240.30">
    <property type="match status" value="1"/>
</dbReference>
<evidence type="ECO:0000256" key="5">
    <source>
        <dbReference type="PROSITE-ProRule" id="PRU00449"/>
    </source>
</evidence>
<dbReference type="InterPro" id="IPR050652">
    <property type="entry name" value="AN1_A20_ZnFinger"/>
</dbReference>
<dbReference type="SMART" id="SM00154">
    <property type="entry name" value="ZnF_AN1"/>
    <property type="match status" value="1"/>
</dbReference>
<dbReference type="InterPro" id="IPR000058">
    <property type="entry name" value="Znf_AN1"/>
</dbReference>
<dbReference type="Pfam" id="PF01428">
    <property type="entry name" value="zf-AN1"/>
    <property type="match status" value="1"/>
</dbReference>
<feature type="domain" description="A20-type" evidence="6">
    <location>
        <begin position="15"/>
        <end position="49"/>
    </location>
</feature>
<evidence type="ECO:0000259" key="6">
    <source>
        <dbReference type="PROSITE" id="PS51036"/>
    </source>
</evidence>
<dbReference type="Gene3D" id="4.10.1110.10">
    <property type="entry name" value="AN1-like Zinc finger"/>
    <property type="match status" value="1"/>
</dbReference>
<dbReference type="GO" id="GO:0003677">
    <property type="term" value="F:DNA binding"/>
    <property type="evidence" value="ECO:0007669"/>
    <property type="project" value="InterPro"/>
</dbReference>
<gene>
    <name evidence="8" type="ORF">MKW98_029632</name>
</gene>
<evidence type="ECO:0000256" key="3">
    <source>
        <dbReference type="ARBA" id="ARBA00022771"/>
    </source>
</evidence>
<dbReference type="InterPro" id="IPR035896">
    <property type="entry name" value="AN1-like_Znf"/>
</dbReference>
<dbReference type="EMBL" id="JAJJMB010005286">
    <property type="protein sequence ID" value="KAI3939856.1"/>
    <property type="molecule type" value="Genomic_DNA"/>
</dbReference>
<comment type="caution">
    <text evidence="8">The sequence shown here is derived from an EMBL/GenBank/DDBJ whole genome shotgun (WGS) entry which is preliminary data.</text>
</comment>
<protein>
    <recommendedName>
        <fullName evidence="10">Zinc finger A20 and AN1 domain-containing stress-associated protein 8</fullName>
    </recommendedName>
</protein>
<evidence type="ECO:0000313" key="8">
    <source>
        <dbReference type="EMBL" id="KAI3939856.1"/>
    </source>
</evidence>
<organism evidence="8 9">
    <name type="scientific">Papaver atlanticum</name>
    <dbReference type="NCBI Taxonomy" id="357466"/>
    <lineage>
        <taxon>Eukaryota</taxon>
        <taxon>Viridiplantae</taxon>
        <taxon>Streptophyta</taxon>
        <taxon>Embryophyta</taxon>
        <taxon>Tracheophyta</taxon>
        <taxon>Spermatophyta</taxon>
        <taxon>Magnoliopsida</taxon>
        <taxon>Ranunculales</taxon>
        <taxon>Papaveraceae</taxon>
        <taxon>Papaveroideae</taxon>
        <taxon>Papaver</taxon>
    </lineage>
</organism>
<name>A0AAD4T6H1_9MAGN</name>
<evidence type="ECO:0000256" key="1">
    <source>
        <dbReference type="ARBA" id="ARBA00003732"/>
    </source>
</evidence>